<reference evidence="9 10" key="1">
    <citation type="submission" date="2020-07" db="EMBL/GenBank/DDBJ databases">
        <title>Halomonas sp. QX-2 draft genome sequence.</title>
        <authorList>
            <person name="Qiu X."/>
        </authorList>
    </citation>
    <scope>NUCLEOTIDE SEQUENCE [LARGE SCALE GENOMIC DNA]</scope>
    <source>
        <strain evidence="9 10">QX-2</strain>
    </source>
</reference>
<dbReference type="AlphaFoldDB" id="A0A7Z0N4L9"/>
<dbReference type="Pfam" id="PF02687">
    <property type="entry name" value="FtsX"/>
    <property type="match status" value="1"/>
</dbReference>
<evidence type="ECO:0000313" key="10">
    <source>
        <dbReference type="Proteomes" id="UP000520876"/>
    </source>
</evidence>
<keyword evidence="5 7" id="KW-1133">Transmembrane helix</keyword>
<dbReference type="RefSeq" id="WP_180090588.1">
    <property type="nucleotide sequence ID" value="NZ_CAXAZJ010000005.1"/>
</dbReference>
<evidence type="ECO:0000259" key="8">
    <source>
        <dbReference type="Pfam" id="PF02687"/>
    </source>
</evidence>
<evidence type="ECO:0000256" key="7">
    <source>
        <dbReference type="SAM" id="Phobius"/>
    </source>
</evidence>
<dbReference type="PANTHER" id="PTHR30489">
    <property type="entry name" value="LIPOPROTEIN-RELEASING SYSTEM TRANSMEMBRANE PROTEIN LOLE"/>
    <property type="match status" value="1"/>
</dbReference>
<sequence length="409" mass="44227">MNLALKRLRLLALLALQDIWHDRKVSMCIAAALVAVIAPLLLLFGLKYGVVSQLQSELLDDPRNLEIGMVSSGRYDAAWLDSLRSRPDVGFAIGMTRSLNTQADLVADPQHFLDNAEIIPTAEGDPLLSSLTLSEPLQGPEVVLSESAARRLNVDVNDPLSLFVSRRLDGRAERGRQFIVVAGILPPDVFPRPAAFVPLPLLIALEEFRDGYHIDALGVGTGEPRGERETQFSRARMYAADIDQVAELEQWLNAQHIDTVSRLAEIENVRAISHVLGLVFGVIAITALVGCLASMLGAFLANIDRKRKDLAVLRLLGFDRPAIAGYIVLQAGTLTLAAYAVGLVLYGLGSQVFNQALATSSTTGSVVCRITFMHGVIALLLALLVALMVAVIGVLRAFSIEPAESLREL</sequence>
<feature type="domain" description="ABC3 transporter permease C-terminal" evidence="8">
    <location>
        <begin position="282"/>
        <end position="402"/>
    </location>
</feature>
<evidence type="ECO:0000256" key="3">
    <source>
        <dbReference type="ARBA" id="ARBA00022475"/>
    </source>
</evidence>
<dbReference type="Proteomes" id="UP000520876">
    <property type="component" value="Unassembled WGS sequence"/>
</dbReference>
<comment type="similarity">
    <text evidence="2">Belongs to the ABC-4 integral membrane protein family. LolC/E subfamily.</text>
</comment>
<accession>A0A7Z0N4L9</accession>
<keyword evidence="4 7" id="KW-0812">Transmembrane</keyword>
<comment type="subcellular location">
    <subcellularLocation>
        <location evidence="1">Cell membrane</location>
        <topology evidence="1">Multi-pass membrane protein</topology>
    </subcellularLocation>
</comment>
<keyword evidence="6 7" id="KW-0472">Membrane</keyword>
<dbReference type="GO" id="GO:0098797">
    <property type="term" value="C:plasma membrane protein complex"/>
    <property type="evidence" value="ECO:0007669"/>
    <property type="project" value="TreeGrafter"/>
</dbReference>
<dbReference type="InterPro" id="IPR051447">
    <property type="entry name" value="Lipoprotein-release_system"/>
</dbReference>
<feature type="transmembrane region" description="Helical" evidence="7">
    <location>
        <begin position="372"/>
        <end position="398"/>
    </location>
</feature>
<feature type="transmembrane region" description="Helical" evidence="7">
    <location>
        <begin position="322"/>
        <end position="348"/>
    </location>
</feature>
<keyword evidence="10" id="KW-1185">Reference proteome</keyword>
<proteinExistence type="inferred from homology"/>
<dbReference type="GO" id="GO:0044874">
    <property type="term" value="P:lipoprotein localization to outer membrane"/>
    <property type="evidence" value="ECO:0007669"/>
    <property type="project" value="TreeGrafter"/>
</dbReference>
<evidence type="ECO:0000256" key="4">
    <source>
        <dbReference type="ARBA" id="ARBA00022692"/>
    </source>
</evidence>
<evidence type="ECO:0000256" key="2">
    <source>
        <dbReference type="ARBA" id="ARBA00005236"/>
    </source>
</evidence>
<keyword evidence="3" id="KW-1003">Cell membrane</keyword>
<feature type="transmembrane region" description="Helical" evidence="7">
    <location>
        <begin position="275"/>
        <end position="301"/>
    </location>
</feature>
<dbReference type="PANTHER" id="PTHR30489:SF0">
    <property type="entry name" value="LIPOPROTEIN-RELEASING SYSTEM TRANSMEMBRANE PROTEIN LOLE"/>
    <property type="match status" value="1"/>
</dbReference>
<comment type="caution">
    <text evidence="9">The sequence shown here is derived from an EMBL/GenBank/DDBJ whole genome shotgun (WGS) entry which is preliminary data.</text>
</comment>
<name>A0A7Z0N4L9_9GAMM</name>
<gene>
    <name evidence="9" type="ORF">HZU72_03670</name>
</gene>
<dbReference type="InterPro" id="IPR003838">
    <property type="entry name" value="ABC3_permease_C"/>
</dbReference>
<evidence type="ECO:0000256" key="6">
    <source>
        <dbReference type="ARBA" id="ARBA00023136"/>
    </source>
</evidence>
<protein>
    <submittedName>
        <fullName evidence="9">ABC transporter permease</fullName>
    </submittedName>
</protein>
<evidence type="ECO:0000313" key="9">
    <source>
        <dbReference type="EMBL" id="NYT71522.1"/>
    </source>
</evidence>
<feature type="transmembrane region" description="Helical" evidence="7">
    <location>
        <begin position="25"/>
        <end position="46"/>
    </location>
</feature>
<evidence type="ECO:0000256" key="1">
    <source>
        <dbReference type="ARBA" id="ARBA00004651"/>
    </source>
</evidence>
<dbReference type="EMBL" id="JACCGK010000003">
    <property type="protein sequence ID" value="NYT71522.1"/>
    <property type="molecule type" value="Genomic_DNA"/>
</dbReference>
<evidence type="ECO:0000256" key="5">
    <source>
        <dbReference type="ARBA" id="ARBA00022989"/>
    </source>
</evidence>
<organism evidence="9 10">
    <name type="scientific">Vreelandella sedimenti</name>
    <dbReference type="NCBI Taxonomy" id="2729618"/>
    <lineage>
        <taxon>Bacteria</taxon>
        <taxon>Pseudomonadati</taxon>
        <taxon>Pseudomonadota</taxon>
        <taxon>Gammaproteobacteria</taxon>
        <taxon>Oceanospirillales</taxon>
        <taxon>Halomonadaceae</taxon>
        <taxon>Vreelandella</taxon>
    </lineage>
</organism>